<proteinExistence type="predicted"/>
<dbReference type="Gene3D" id="2.170.120.30">
    <property type="match status" value="1"/>
</dbReference>
<protein>
    <submittedName>
        <fullName evidence="1">CdaR family protein</fullName>
    </submittedName>
</protein>
<reference evidence="2" key="1">
    <citation type="journal article" date="2019" name="Int. J. Syst. Evol. Microbiol.">
        <title>The Global Catalogue of Microorganisms (GCM) 10K type strain sequencing project: providing services to taxonomists for standard genome sequencing and annotation.</title>
        <authorList>
            <consortium name="The Broad Institute Genomics Platform"/>
            <consortium name="The Broad Institute Genome Sequencing Center for Infectious Disease"/>
            <person name="Wu L."/>
            <person name="Ma J."/>
        </authorList>
    </citation>
    <scope>NUCLEOTIDE SEQUENCE [LARGE SCALE GENOMIC DNA]</scope>
    <source>
        <strain evidence="2">CCUG 62414</strain>
    </source>
</reference>
<name>A0ABW3JF96_9FLAO</name>
<evidence type="ECO:0000313" key="1">
    <source>
        <dbReference type="EMBL" id="MFD0988984.1"/>
    </source>
</evidence>
<sequence length="293" mass="33610">MAFIILIFTKLSKEYTNTIVFSIEKVNVPQEDVILNDSVALNITIKTHGYKWLKYYFSKPKITIDFKKDVIKKDSVFVWKKSKTYLENTQFGKQVALLNISPEVLTFRYGINMVKKVPVILHSDISFNPGFDISKHYILKPDSVVVVGPKAVVLNINAIQTKRLVMKDVRKNILETVKLKLPEKNNNLTFSNNEIQVKASVEKFTEGTLKVPVKIINVPEGISLKYFPKEVSVAYYVSLSNYNTISVKDFEVVCDYNKAINNQSLLVPELEVFPKVVKNVKINQQRIEFIILK</sequence>
<dbReference type="EMBL" id="JBHTJI010000001">
    <property type="protein sequence ID" value="MFD0988984.1"/>
    <property type="molecule type" value="Genomic_DNA"/>
</dbReference>
<keyword evidence="2" id="KW-1185">Reference proteome</keyword>
<dbReference type="InterPro" id="IPR012505">
    <property type="entry name" value="YbbR"/>
</dbReference>
<dbReference type="Gene3D" id="2.170.120.40">
    <property type="entry name" value="YbbR-like domain"/>
    <property type="match status" value="1"/>
</dbReference>
<evidence type="ECO:0000313" key="2">
    <source>
        <dbReference type="Proteomes" id="UP001597061"/>
    </source>
</evidence>
<comment type="caution">
    <text evidence="1">The sequence shown here is derived from an EMBL/GenBank/DDBJ whole genome shotgun (WGS) entry which is preliminary data.</text>
</comment>
<gene>
    <name evidence="1" type="ORF">ACFQ1R_02640</name>
</gene>
<dbReference type="Proteomes" id="UP001597061">
    <property type="component" value="Unassembled WGS sequence"/>
</dbReference>
<dbReference type="Pfam" id="PF07949">
    <property type="entry name" value="YbbR"/>
    <property type="match status" value="1"/>
</dbReference>
<organism evidence="1 2">
    <name type="scientific">Mariniflexile jejuense</name>
    <dbReference type="NCBI Taxonomy" id="1173582"/>
    <lineage>
        <taxon>Bacteria</taxon>
        <taxon>Pseudomonadati</taxon>
        <taxon>Bacteroidota</taxon>
        <taxon>Flavobacteriia</taxon>
        <taxon>Flavobacteriales</taxon>
        <taxon>Flavobacteriaceae</taxon>
        <taxon>Mariniflexile</taxon>
    </lineage>
</organism>
<accession>A0ABW3JF96</accession>